<gene>
    <name evidence="2" type="ORF">AALO17_07640</name>
</gene>
<feature type="region of interest" description="Disordered" evidence="1">
    <location>
        <begin position="1"/>
        <end position="39"/>
    </location>
</feature>
<dbReference type="STRING" id="1702221.AALO17_07640"/>
<keyword evidence="3" id="KW-1185">Reference proteome</keyword>
<accession>A0A140DTC1</accession>
<protein>
    <submittedName>
        <fullName evidence="2">Uncharacterized protein</fullName>
    </submittedName>
</protein>
<organism evidence="2 3">
    <name type="scientific">Faecalibaculum rodentium</name>
    <dbReference type="NCBI Taxonomy" id="1702221"/>
    <lineage>
        <taxon>Bacteria</taxon>
        <taxon>Bacillati</taxon>
        <taxon>Bacillota</taxon>
        <taxon>Erysipelotrichia</taxon>
        <taxon>Erysipelotrichales</taxon>
        <taxon>Erysipelotrichaceae</taxon>
        <taxon>Faecalibaculum</taxon>
    </lineage>
</organism>
<proteinExistence type="predicted"/>
<evidence type="ECO:0000256" key="1">
    <source>
        <dbReference type="SAM" id="MobiDB-lite"/>
    </source>
</evidence>
<dbReference type="Proteomes" id="UP000069771">
    <property type="component" value="Chromosome"/>
</dbReference>
<evidence type="ECO:0000313" key="3">
    <source>
        <dbReference type="Proteomes" id="UP000069771"/>
    </source>
</evidence>
<dbReference type="KEGG" id="fro:AALO17_07640"/>
<name>A0A140DTC1_9FIRM</name>
<dbReference type="AlphaFoldDB" id="A0A140DTC1"/>
<evidence type="ECO:0000313" key="2">
    <source>
        <dbReference type="EMBL" id="AMK53898.1"/>
    </source>
</evidence>
<reference evidence="2 3" key="1">
    <citation type="journal article" date="2016" name="Gut Pathog.">
        <title>Whole genome sequencing of "Faecalibaculum rodentium" ALO17, isolated from C57BL/6J laboratory mouse feces.</title>
        <authorList>
            <person name="Lim S."/>
            <person name="Chang D.H."/>
            <person name="Ahn S."/>
            <person name="Kim B.C."/>
        </authorList>
    </citation>
    <scope>NUCLEOTIDE SEQUENCE [LARGE SCALE GENOMIC DNA]</scope>
    <source>
        <strain evidence="2 3">Alo17</strain>
    </source>
</reference>
<dbReference type="EMBL" id="CP011391">
    <property type="protein sequence ID" value="AMK53898.1"/>
    <property type="molecule type" value="Genomic_DNA"/>
</dbReference>
<sequence>MEFSAEKPQTGGFPLQACRTRRQAAQGRKVQDSLFSRKH</sequence>